<sequence>MKKNQNLFRPWAVLFLALTLFLSTTAVQADVNPVKKKVHLSPFAYPGYKVYSTLSSDNSQITLHLFFETGPGSLIPAPAPTTLGVTLYLIAPGGGTTSFYAPFVEGYTTITHPTGLPSHLPGYTYRIAAVTPTSANSYPIFFDYLTYNVN</sequence>
<evidence type="ECO:0000256" key="1">
    <source>
        <dbReference type="SAM" id="SignalP"/>
    </source>
</evidence>
<dbReference type="EMBL" id="SACK01000002">
    <property type="protein sequence ID" value="RVU01788.1"/>
    <property type="molecule type" value="Genomic_DNA"/>
</dbReference>
<keyword evidence="1" id="KW-0732">Signal</keyword>
<feature type="signal peptide" evidence="1">
    <location>
        <begin position="1"/>
        <end position="29"/>
    </location>
</feature>
<reference evidence="2 3" key="1">
    <citation type="submission" date="2019-01" db="EMBL/GenBank/DDBJ databases">
        <authorList>
            <person name="Chen W.-M."/>
        </authorList>
    </citation>
    <scope>NUCLEOTIDE SEQUENCE [LARGE SCALE GENOMIC DNA]</scope>
    <source>
        <strain evidence="2 3">YBJ-36</strain>
    </source>
</reference>
<accession>A0A3S2UQ84</accession>
<dbReference type="AlphaFoldDB" id="A0A3S2UQ84"/>
<comment type="caution">
    <text evidence="2">The sequence shown here is derived from an EMBL/GenBank/DDBJ whole genome shotgun (WGS) entry which is preliminary data.</text>
</comment>
<feature type="chain" id="PRO_5018584307" evidence="1">
    <location>
        <begin position="30"/>
        <end position="150"/>
    </location>
</feature>
<name>A0A3S2UQ84_9SPHI</name>
<evidence type="ECO:0000313" key="3">
    <source>
        <dbReference type="Proteomes" id="UP000282759"/>
    </source>
</evidence>
<dbReference type="RefSeq" id="WP_127704152.1">
    <property type="nucleotide sequence ID" value="NZ_SACK01000002.1"/>
</dbReference>
<proteinExistence type="predicted"/>
<organism evidence="2 3">
    <name type="scientific">Mucilaginibacter limnophilus</name>
    <dbReference type="NCBI Taxonomy" id="1932778"/>
    <lineage>
        <taxon>Bacteria</taxon>
        <taxon>Pseudomonadati</taxon>
        <taxon>Bacteroidota</taxon>
        <taxon>Sphingobacteriia</taxon>
        <taxon>Sphingobacteriales</taxon>
        <taxon>Sphingobacteriaceae</taxon>
        <taxon>Mucilaginibacter</taxon>
    </lineage>
</organism>
<gene>
    <name evidence="2" type="ORF">EOD41_07470</name>
</gene>
<evidence type="ECO:0000313" key="2">
    <source>
        <dbReference type="EMBL" id="RVU01788.1"/>
    </source>
</evidence>
<keyword evidence="3" id="KW-1185">Reference proteome</keyword>
<dbReference type="Proteomes" id="UP000282759">
    <property type="component" value="Unassembled WGS sequence"/>
</dbReference>
<protein>
    <submittedName>
        <fullName evidence="2">Uncharacterized protein</fullName>
    </submittedName>
</protein>